<evidence type="ECO:0000259" key="10">
    <source>
        <dbReference type="PROSITE" id="PS50089"/>
    </source>
</evidence>
<feature type="domain" description="RING-type" evidence="10">
    <location>
        <begin position="597"/>
        <end position="632"/>
    </location>
</feature>
<dbReference type="GO" id="GO:0008270">
    <property type="term" value="F:zinc ion binding"/>
    <property type="evidence" value="ECO:0007669"/>
    <property type="project" value="UniProtKB-KW"/>
</dbReference>
<reference evidence="12" key="2">
    <citation type="submission" date="2025-09" db="UniProtKB">
        <authorList>
            <consortium name="Ensembl"/>
        </authorList>
    </citation>
    <scope>IDENTIFICATION</scope>
</reference>
<evidence type="ECO:0000259" key="11">
    <source>
        <dbReference type="PROSITE" id="PS50103"/>
    </source>
</evidence>
<evidence type="ECO:0000256" key="7">
    <source>
        <dbReference type="ARBA" id="ARBA00022833"/>
    </source>
</evidence>
<dbReference type="Ensembl" id="ENSSANT00000081638.1">
    <property type="protein sequence ID" value="ENSSANP00000076818.1"/>
    <property type="gene ID" value="ENSSANG00000038048.1"/>
</dbReference>
<evidence type="ECO:0000256" key="3">
    <source>
        <dbReference type="ARBA" id="ARBA00022490"/>
    </source>
</evidence>
<dbReference type="InterPro" id="IPR001841">
    <property type="entry name" value="Znf_RING"/>
</dbReference>
<dbReference type="SMART" id="SM00356">
    <property type="entry name" value="ZnF_C3H1"/>
    <property type="match status" value="4"/>
</dbReference>
<feature type="zinc finger region" description="C3H1-type" evidence="8">
    <location>
        <begin position="281"/>
        <end position="309"/>
    </location>
</feature>
<dbReference type="GO" id="GO:0005737">
    <property type="term" value="C:cytoplasm"/>
    <property type="evidence" value="ECO:0007669"/>
    <property type="project" value="UniProtKB-SubCell"/>
</dbReference>
<dbReference type="Pfam" id="PF25427">
    <property type="entry name" value="zf-CCCH_UNK"/>
    <property type="match status" value="1"/>
</dbReference>
<dbReference type="AlphaFoldDB" id="A0A671R150"/>
<dbReference type="Pfam" id="PF00642">
    <property type="entry name" value="zf-CCCH"/>
    <property type="match status" value="1"/>
</dbReference>
<evidence type="ECO:0000256" key="6">
    <source>
        <dbReference type="ARBA" id="ARBA00022771"/>
    </source>
</evidence>
<dbReference type="Pfam" id="PF23261">
    <property type="entry name" value="zf-CCCH_11"/>
    <property type="match status" value="1"/>
</dbReference>
<dbReference type="InterPro" id="IPR045234">
    <property type="entry name" value="Unkempt-like"/>
</dbReference>
<name>A0A671R150_9TELE</name>
<dbReference type="Pfam" id="PF18384">
    <property type="entry name" value="zf_CCCH_5"/>
    <property type="match status" value="1"/>
</dbReference>
<dbReference type="Gene3D" id="3.30.40.10">
    <property type="entry name" value="Zinc/RING finger domain, C3HC4 (zinc finger)"/>
    <property type="match status" value="1"/>
</dbReference>
<comment type="subcellular location">
    <subcellularLocation>
        <location evidence="1">Cytoplasm</location>
    </subcellularLocation>
</comment>
<dbReference type="SUPFAM" id="SSF90229">
    <property type="entry name" value="CCCH zinc finger"/>
    <property type="match status" value="1"/>
</dbReference>
<reference evidence="12" key="1">
    <citation type="submission" date="2025-08" db="UniProtKB">
        <authorList>
            <consortium name="Ensembl"/>
        </authorList>
    </citation>
    <scope>IDENTIFICATION</scope>
</reference>
<feature type="domain" description="C3H1-type" evidence="11">
    <location>
        <begin position="111"/>
        <end position="141"/>
    </location>
</feature>
<dbReference type="InterPro" id="IPR036855">
    <property type="entry name" value="Znf_CCCH_sf"/>
</dbReference>
<evidence type="ECO:0000313" key="13">
    <source>
        <dbReference type="Proteomes" id="UP000472260"/>
    </source>
</evidence>
<evidence type="ECO:0000256" key="4">
    <source>
        <dbReference type="ARBA" id="ARBA00022723"/>
    </source>
</evidence>
<evidence type="ECO:0000256" key="8">
    <source>
        <dbReference type="PROSITE-ProRule" id="PRU00723"/>
    </source>
</evidence>
<feature type="region of interest" description="Disordered" evidence="9">
    <location>
        <begin position="403"/>
        <end position="437"/>
    </location>
</feature>
<dbReference type="InterPro" id="IPR057296">
    <property type="entry name" value="UNK_Znf_5"/>
</dbReference>
<feature type="zinc finger region" description="C3H1-type" evidence="8">
    <location>
        <begin position="111"/>
        <end position="141"/>
    </location>
</feature>
<dbReference type="InterPro" id="IPR057295">
    <property type="entry name" value="UNK_Znf_4"/>
</dbReference>
<dbReference type="PROSITE" id="PS50103">
    <property type="entry name" value="ZF_C3H1"/>
    <property type="match status" value="4"/>
</dbReference>
<proteinExistence type="inferred from homology"/>
<keyword evidence="6 8" id="KW-0863">Zinc-finger</keyword>
<evidence type="ECO:0000313" key="12">
    <source>
        <dbReference type="Ensembl" id="ENSSANP00000076818.1"/>
    </source>
</evidence>
<sequence length="638" mass="71984">MPSVSKTAASASPQTEKPTHYTYLKEFRTEQCPLFLQHKCTQHRPFTCFYWHFLNQRRRRPIRRREGIFNYSPDVYCTKYDETTGICPDGDDCPYLHRTTGDTERKYHLRYYKTGTCIHETDARGHCVKNGLHCAFAHGPHDLRPPVYDIREIQAQEALQNGQLGSGEGIPDLQPGVLASQAMIEKTLNEDPRWQDTNFVLANYKTEQCTKPPRLCRQGYACPHYHNSRDRRRNPRKFKYRSTPCPSVKHGDEWGEPSKCESGDSCQYCHSRTEQQFHPEIYKSTKCNDMRQTGYCPRGPFCAFAHVESKHLVFCIHAAKILNRTLLFLLLGSALDLNFSDINVASLDKELEDQDNNGQRLLGGSAPVNIPGSLARSSSLHSSSSLSASPLSSLSQSLSQSLLTGMASQQSQPQAPPVKTEHGLLGTPTSAQNSLGLNGGAGGIWDFMSGSFSPSPSPVFSSLTSSTVGSSSADIGRLLRELDEAKRKIKQWEEAWHQIKQACEAWQKDAHEAKEQAKSAEAERQLAEQKREDTERKLKELQGDLKMLCRSPNTPLLRSYGELDQLPLPKLRSIQSQLRSDLDLIDGVIYQLQSKKCIVCQKHDRSIVLQPCQHYVLCQNCASGKTECPYCKMKILKW</sequence>
<evidence type="ECO:0000256" key="1">
    <source>
        <dbReference type="ARBA" id="ARBA00004496"/>
    </source>
</evidence>
<feature type="compositionally biased region" description="Low complexity" evidence="9">
    <location>
        <begin position="403"/>
        <end position="413"/>
    </location>
</feature>
<protein>
    <submittedName>
        <fullName evidence="12">Putative E3 ubiquitin-protein ligase UNKL</fullName>
    </submittedName>
</protein>
<dbReference type="InterPro" id="IPR013083">
    <property type="entry name" value="Znf_RING/FYVE/PHD"/>
</dbReference>
<accession>A0A671R150</accession>
<keyword evidence="3" id="KW-0963">Cytoplasm</keyword>
<dbReference type="InterPro" id="IPR000571">
    <property type="entry name" value="Znf_CCCH"/>
</dbReference>
<evidence type="ECO:0000256" key="9">
    <source>
        <dbReference type="SAM" id="MobiDB-lite"/>
    </source>
</evidence>
<dbReference type="PROSITE" id="PS50089">
    <property type="entry name" value="ZF_RING_2"/>
    <property type="match status" value="1"/>
</dbReference>
<feature type="zinc finger region" description="C3H1-type" evidence="8">
    <location>
        <begin position="239"/>
        <end position="273"/>
    </location>
</feature>
<organism evidence="12 13">
    <name type="scientific">Sinocyclocheilus anshuiensis</name>
    <dbReference type="NCBI Taxonomy" id="1608454"/>
    <lineage>
        <taxon>Eukaryota</taxon>
        <taxon>Metazoa</taxon>
        <taxon>Chordata</taxon>
        <taxon>Craniata</taxon>
        <taxon>Vertebrata</taxon>
        <taxon>Euteleostomi</taxon>
        <taxon>Actinopterygii</taxon>
        <taxon>Neopterygii</taxon>
        <taxon>Teleostei</taxon>
        <taxon>Ostariophysi</taxon>
        <taxon>Cypriniformes</taxon>
        <taxon>Cyprinidae</taxon>
        <taxon>Cyprininae</taxon>
        <taxon>Sinocyclocheilus</taxon>
    </lineage>
</organism>
<feature type="compositionally biased region" description="Polar residues" evidence="9">
    <location>
        <begin position="427"/>
        <end position="436"/>
    </location>
</feature>
<dbReference type="Gene3D" id="4.10.1000.10">
    <property type="entry name" value="Zinc finger, CCCH-type"/>
    <property type="match status" value="1"/>
</dbReference>
<evidence type="ECO:0000256" key="2">
    <source>
        <dbReference type="ARBA" id="ARBA00008808"/>
    </source>
</evidence>
<dbReference type="Proteomes" id="UP000472260">
    <property type="component" value="Unassembled WGS sequence"/>
</dbReference>
<dbReference type="PANTHER" id="PTHR14493">
    <property type="entry name" value="UNKEMPT FAMILY MEMBER"/>
    <property type="match status" value="1"/>
</dbReference>
<dbReference type="Pfam" id="PF13920">
    <property type="entry name" value="zf-C3HC4_3"/>
    <property type="match status" value="1"/>
</dbReference>
<dbReference type="Pfam" id="PF23035">
    <property type="entry name" value="zf-CCCH_UNK-like_4th"/>
    <property type="match status" value="1"/>
</dbReference>
<dbReference type="InterPro" id="IPR040594">
    <property type="entry name" value="UNK_Znf_1"/>
</dbReference>
<dbReference type="CDD" id="cd16772">
    <property type="entry name" value="RING-HC_UNKL"/>
    <property type="match status" value="1"/>
</dbReference>
<gene>
    <name evidence="12" type="primary">unkl</name>
</gene>
<keyword evidence="7 8" id="KW-0862">Zinc</keyword>
<feature type="domain" description="C3H1-type" evidence="11">
    <location>
        <begin position="239"/>
        <end position="273"/>
    </location>
</feature>
<feature type="domain" description="C3H1-type" evidence="11">
    <location>
        <begin position="71"/>
        <end position="100"/>
    </location>
</feature>
<feature type="zinc finger region" description="C3H1-type" evidence="8">
    <location>
        <begin position="71"/>
        <end position="100"/>
    </location>
</feature>
<keyword evidence="4 8" id="KW-0479">Metal-binding</keyword>
<comment type="similarity">
    <text evidence="2">Belongs to the unkempt family.</text>
</comment>
<dbReference type="SUPFAM" id="SSF57997">
    <property type="entry name" value="Tropomyosin"/>
    <property type="match status" value="1"/>
</dbReference>
<keyword evidence="13" id="KW-1185">Reference proteome</keyword>
<feature type="domain" description="C3H1-type" evidence="11">
    <location>
        <begin position="281"/>
        <end position="309"/>
    </location>
</feature>
<keyword evidence="5" id="KW-0677">Repeat</keyword>
<evidence type="ECO:0000256" key="5">
    <source>
        <dbReference type="ARBA" id="ARBA00022737"/>
    </source>
</evidence>
<feature type="region of interest" description="Disordered" evidence="9">
    <location>
        <begin position="510"/>
        <end position="532"/>
    </location>
</feature>
<dbReference type="PANTHER" id="PTHR14493:SF37">
    <property type="entry name" value="E3 UBIQUITIN-PROTEIN LIGASE UNKL-RELATED"/>
    <property type="match status" value="1"/>
</dbReference>